<dbReference type="EMBL" id="LR796991">
    <property type="protein sequence ID" value="CAB4180593.1"/>
    <property type="molecule type" value="Genomic_DNA"/>
</dbReference>
<protein>
    <submittedName>
        <fullName evidence="4">Uncharacterized protein</fullName>
    </submittedName>
</protein>
<dbReference type="EMBL" id="LR798432">
    <property type="protein sequence ID" value="CAB5231056.1"/>
    <property type="molecule type" value="Genomic_DNA"/>
</dbReference>
<evidence type="ECO:0000313" key="4">
    <source>
        <dbReference type="EMBL" id="CAB4180593.1"/>
    </source>
</evidence>
<dbReference type="EMBL" id="LR797456">
    <property type="protein sequence ID" value="CAB4217570.1"/>
    <property type="molecule type" value="Genomic_DNA"/>
</dbReference>
<dbReference type="EMBL" id="LR796811">
    <property type="protein sequence ID" value="CAB4167857.1"/>
    <property type="molecule type" value="Genomic_DNA"/>
</dbReference>
<evidence type="ECO:0000313" key="9">
    <source>
        <dbReference type="EMBL" id="CAB4220010.1"/>
    </source>
</evidence>
<name>A0A6J5Q945_9CAUD</name>
<evidence type="ECO:0000313" key="2">
    <source>
        <dbReference type="EMBL" id="CAB4167857.1"/>
    </source>
</evidence>
<dbReference type="EMBL" id="LR797192">
    <property type="protein sequence ID" value="CAB4192591.1"/>
    <property type="molecule type" value="Genomic_DNA"/>
</dbReference>
<dbReference type="EMBL" id="LR797088">
    <property type="protein sequence ID" value="CAB4186075.1"/>
    <property type="molecule type" value="Genomic_DNA"/>
</dbReference>
<sequence length="785" mass="82566">MTVGFFPYNSTSYRINITNEVNSAGVLSAVDAVIQAMGWTREKVLANITPASSFSATSTFSPITGYVYSALNFDGTTKKYFIIRWDTIKLCFYTSTCENFVDPVITNESWSGAGAFAQYYDLKDSFIFVGASLRHVVIWPYIKSEPGMWTGVFEFERTVPEDTITNNAPCYAWTSSVMIGTPHGRPSTVGRVMFAFPRTQDGLTGAAAAAVYAPVTNRGMYPPYYPSGTVAITVDTNLLHLASYYNMTYGWDTSSSKIYASPITVDATTKYMPFGRAFQLSVTGQIGSHLDTISIPMDAVGGWISASSGTTNSDAVILPMNGGAEIGTIAYGANKMSTPVASSALTSQVSKVIPIGDNVWACNQQGIYYWPMSNGTVLPTLVWTNPIATAAGSVIDMVFDGQRTIYASTYYGLVKIDTETLVATSLTFANTSGSGLTVTTTASAGAITASTIGVAGSGYLNSQTGTLYFSLATSGNYALLSIGVTSGVPAGAITVVYGGTGYTSAGTATATIGMMGSGFLGIDNKYVYATSRQVMLSPTVTMVNRSTFTANAGRHTSATALAFAAAWGTPIPDYAGLCYVASQNGTATSAQTQRMSSFSADTGSLSYDVANLVNTTTASTPVNATSFYIDATSGTIYAIICNLTTGAMHRVSSALVSLASGALTTGVLANCYSHRVEAATDYLGDLLVIPFRGIFFITTRNKSTASFNSRALLSDPQNATPGNPTYLLQGTTTITTNVMGGFVGSLYATGPRVIFSSANTLYYSNGGYTTSGVQGTGSSRLLLRA</sequence>
<accession>A0A6J5Q945</accession>
<evidence type="ECO:0000313" key="3">
    <source>
        <dbReference type="EMBL" id="CAB4174046.1"/>
    </source>
</evidence>
<dbReference type="EMBL" id="LR796496">
    <property type="protein sequence ID" value="CAB4148365.1"/>
    <property type="molecule type" value="Genomic_DNA"/>
</dbReference>
<evidence type="ECO:0000313" key="10">
    <source>
        <dbReference type="EMBL" id="CAB5231056.1"/>
    </source>
</evidence>
<evidence type="ECO:0000313" key="8">
    <source>
        <dbReference type="EMBL" id="CAB4217570.1"/>
    </source>
</evidence>
<evidence type="ECO:0000313" key="6">
    <source>
        <dbReference type="EMBL" id="CAB4190666.1"/>
    </source>
</evidence>
<evidence type="ECO:0000313" key="5">
    <source>
        <dbReference type="EMBL" id="CAB4186075.1"/>
    </source>
</evidence>
<gene>
    <name evidence="4" type="ORF">UFOVP1036_58</name>
    <name evidence="5" type="ORF">UFOVP1132_9</name>
    <name evidence="6" type="ORF">UFOVP1190_86</name>
    <name evidence="7" type="ORF">UFOVP1248_42</name>
    <name evidence="8" type="ORF">UFOVP1493_45</name>
    <name evidence="10" type="ORF">UFOVP1584_15</name>
    <name evidence="9" type="ORF">UFOVP1635_50</name>
    <name evidence="1" type="ORF">UFOVP521_93</name>
    <name evidence="2" type="ORF">UFOVP856_65</name>
    <name evidence="3" type="ORF">UFOVP967_23</name>
</gene>
<evidence type="ECO:0000313" key="7">
    <source>
        <dbReference type="EMBL" id="CAB4192591.1"/>
    </source>
</evidence>
<organism evidence="4">
    <name type="scientific">uncultured Caudovirales phage</name>
    <dbReference type="NCBI Taxonomy" id="2100421"/>
    <lineage>
        <taxon>Viruses</taxon>
        <taxon>Duplodnaviria</taxon>
        <taxon>Heunggongvirae</taxon>
        <taxon>Uroviricota</taxon>
        <taxon>Caudoviricetes</taxon>
        <taxon>Peduoviridae</taxon>
        <taxon>Maltschvirus</taxon>
        <taxon>Maltschvirus maltsch</taxon>
    </lineage>
</organism>
<dbReference type="EMBL" id="LR796910">
    <property type="protein sequence ID" value="CAB4174046.1"/>
    <property type="molecule type" value="Genomic_DNA"/>
</dbReference>
<dbReference type="EMBL" id="LR797496">
    <property type="protein sequence ID" value="CAB4220010.1"/>
    <property type="molecule type" value="Genomic_DNA"/>
</dbReference>
<reference evidence="4" key="1">
    <citation type="submission" date="2020-05" db="EMBL/GenBank/DDBJ databases">
        <authorList>
            <person name="Chiriac C."/>
            <person name="Salcher M."/>
            <person name="Ghai R."/>
            <person name="Kavagutti S V."/>
        </authorList>
    </citation>
    <scope>NUCLEOTIDE SEQUENCE</scope>
</reference>
<proteinExistence type="predicted"/>
<evidence type="ECO:0000313" key="1">
    <source>
        <dbReference type="EMBL" id="CAB4148365.1"/>
    </source>
</evidence>
<dbReference type="EMBL" id="LR797145">
    <property type="protein sequence ID" value="CAB4190666.1"/>
    <property type="molecule type" value="Genomic_DNA"/>
</dbReference>